<feature type="region of interest" description="Disordered" evidence="1">
    <location>
        <begin position="21"/>
        <end position="55"/>
    </location>
</feature>
<keyword evidence="2" id="KW-1133">Transmembrane helix</keyword>
<evidence type="ECO:0000313" key="4">
    <source>
        <dbReference type="Proteomes" id="UP000702425"/>
    </source>
</evidence>
<keyword evidence="2" id="KW-0812">Transmembrane</keyword>
<dbReference type="Proteomes" id="UP000702425">
    <property type="component" value="Unassembled WGS sequence"/>
</dbReference>
<evidence type="ECO:0000256" key="2">
    <source>
        <dbReference type="SAM" id="Phobius"/>
    </source>
</evidence>
<dbReference type="PRINTS" id="PR01217">
    <property type="entry name" value="PRICHEXTENSN"/>
</dbReference>
<feature type="compositionally biased region" description="Pro residues" evidence="1">
    <location>
        <begin position="673"/>
        <end position="713"/>
    </location>
</feature>
<keyword evidence="4" id="KW-1185">Reference proteome</keyword>
<evidence type="ECO:0008006" key="5">
    <source>
        <dbReference type="Google" id="ProtNLM"/>
    </source>
</evidence>
<feature type="region of interest" description="Disordered" evidence="1">
    <location>
        <begin position="611"/>
        <end position="754"/>
    </location>
</feature>
<dbReference type="EMBL" id="SRRZ01000150">
    <property type="protein sequence ID" value="NQE37762.1"/>
    <property type="molecule type" value="Genomic_DNA"/>
</dbReference>
<evidence type="ECO:0000256" key="1">
    <source>
        <dbReference type="SAM" id="MobiDB-lite"/>
    </source>
</evidence>
<organism evidence="3 4">
    <name type="scientific">Microcoleus asticus IPMA8</name>
    <dbReference type="NCBI Taxonomy" id="2563858"/>
    <lineage>
        <taxon>Bacteria</taxon>
        <taxon>Bacillati</taxon>
        <taxon>Cyanobacteriota</taxon>
        <taxon>Cyanophyceae</taxon>
        <taxon>Oscillatoriophycideae</taxon>
        <taxon>Oscillatoriales</taxon>
        <taxon>Microcoleaceae</taxon>
        <taxon>Microcoleus</taxon>
        <taxon>Microcoleus asticus</taxon>
    </lineage>
</organism>
<sequence>MWECHILVRITGQAEVMARRQSDQFHTPPQYNPSPKPTAQFSAQATGDASSSVTAQPTEGKRTFWQWQLIWLSLLVGFGVTGAAAFLWLLTMPPPPNCQQLSPLAADGERLYCAQQAAKSGKLEQLESAMALVQAWPKEHPLYSQGQHLIGEWSKAILGFARAKIELGDLKGALEIVAKIPKTSPSYPEVQEAVTAWEKNWQEGQKLYDTALAALKSEDLRKAWDYAQALFKLENVFWSQKRYNELIQQISLERNGWQRLQEARDLAQDGTPQKFAEAIVLARKIDSQLFARAKAEKEIEGWSRTLLAMATKRLGAKDLPGAIEAASVVPQDSPLFAEAQDLMQLGRAQAVTWNQSISTPLPQHVFSLLEGQGAASQIAPGRPLYKQAQVQIENLQVQFQDLLRLQVASTIASVGQIGTFRLAIEQAQTIGLKQPRRVHAQTLVATWRREIQRIEDQSFLTLAKQLAEPQTVEGLKGGIAQVVLIAQNRPRRIEAQTLLAQWTKRIEVIQDQPFLDEAIALAKQGKLSAAIEKASAIKSGRTLYAKAQDNVYQWVSELQVAQDRPILDRASELASQGSLGAAIDTASQIGYGRALYSEAAGAIGRWSAELRANSAPPPEPARDYAPAPQQEYAPAPQQEEYAPAPRQEEYAPPAEQAPAPEPYYPPASQEAPAPEPEPYYPPAREPEPYYPPAREPEPEPYYPPAREPEPYYPPAREEAPAPAPEPAPPAPAPEPAPPSIPESAGPPDGNLIPE</sequence>
<proteinExistence type="predicted"/>
<feature type="compositionally biased region" description="Polar residues" evidence="1">
    <location>
        <begin position="37"/>
        <end position="55"/>
    </location>
</feature>
<accession>A0ABX2D552</accession>
<reference evidence="3 4" key="1">
    <citation type="journal article" date="2020" name="Sci. Rep.">
        <title>A novel cyanobacterial geosmin producer, revising GeoA distribution and dispersion patterns in Bacteria.</title>
        <authorList>
            <person name="Churro C."/>
            <person name="Semedo-Aguiar A.P."/>
            <person name="Silva A.D."/>
            <person name="Pereira-Leal J.B."/>
            <person name="Leite R.B."/>
        </authorList>
    </citation>
    <scope>NUCLEOTIDE SEQUENCE [LARGE SCALE GENOMIC DNA]</scope>
    <source>
        <strain evidence="3 4">IPMA8</strain>
    </source>
</reference>
<feature type="compositionally biased region" description="Pro residues" evidence="1">
    <location>
        <begin position="721"/>
        <end position="740"/>
    </location>
</feature>
<protein>
    <recommendedName>
        <fullName evidence="5">Chromosome segregation ATPase</fullName>
    </recommendedName>
</protein>
<keyword evidence="2" id="KW-0472">Membrane</keyword>
<evidence type="ECO:0000313" key="3">
    <source>
        <dbReference type="EMBL" id="NQE37762.1"/>
    </source>
</evidence>
<feature type="compositionally biased region" description="Low complexity" evidence="1">
    <location>
        <begin position="624"/>
        <end position="658"/>
    </location>
</feature>
<name>A0ABX2D552_9CYAN</name>
<gene>
    <name evidence="3" type="ORF">E5S67_05543</name>
</gene>
<feature type="transmembrane region" description="Helical" evidence="2">
    <location>
        <begin position="69"/>
        <end position="90"/>
    </location>
</feature>
<comment type="caution">
    <text evidence="3">The sequence shown here is derived from an EMBL/GenBank/DDBJ whole genome shotgun (WGS) entry which is preliminary data.</text>
</comment>